<dbReference type="EMBL" id="MU266603">
    <property type="protein sequence ID" value="KAH7920119.1"/>
    <property type="molecule type" value="Genomic_DNA"/>
</dbReference>
<gene>
    <name evidence="1" type="ORF">BV22DRAFT_1122978</name>
</gene>
<comment type="caution">
    <text evidence="1">The sequence shown here is derived from an EMBL/GenBank/DDBJ whole genome shotgun (WGS) entry which is preliminary data.</text>
</comment>
<organism evidence="1 2">
    <name type="scientific">Leucogyrophana mollusca</name>
    <dbReference type="NCBI Taxonomy" id="85980"/>
    <lineage>
        <taxon>Eukaryota</taxon>
        <taxon>Fungi</taxon>
        <taxon>Dikarya</taxon>
        <taxon>Basidiomycota</taxon>
        <taxon>Agaricomycotina</taxon>
        <taxon>Agaricomycetes</taxon>
        <taxon>Agaricomycetidae</taxon>
        <taxon>Boletales</taxon>
        <taxon>Boletales incertae sedis</taxon>
        <taxon>Leucogyrophana</taxon>
    </lineage>
</organism>
<evidence type="ECO:0000313" key="2">
    <source>
        <dbReference type="Proteomes" id="UP000790709"/>
    </source>
</evidence>
<sequence>MTRLARRRVSPIKLWSLDGHSAYLYRSILLLVFKTPGTRSLYNQPLTNVSGKARMDEKSWPAIGVPASIDQVDLRVLRLRQPTDELEKGVNYFMTQSSSTAIFIPSSLDFIHVHNYFRKHANSSSPPKRPSSPPPSAFTSIDTKGPRHPEHAVLRALDHPRFLSGFLSYPFLDDGVDEADVFRLEKILGTHGDRGAFVQQ</sequence>
<dbReference type="Proteomes" id="UP000790709">
    <property type="component" value="Unassembled WGS sequence"/>
</dbReference>
<evidence type="ECO:0000313" key="1">
    <source>
        <dbReference type="EMBL" id="KAH7920119.1"/>
    </source>
</evidence>
<accession>A0ACB8B4E3</accession>
<keyword evidence="2" id="KW-1185">Reference proteome</keyword>
<proteinExistence type="predicted"/>
<name>A0ACB8B4E3_9AGAM</name>
<reference evidence="1" key="1">
    <citation type="journal article" date="2021" name="New Phytol.">
        <title>Evolutionary innovations through gain and loss of genes in the ectomycorrhizal Boletales.</title>
        <authorList>
            <person name="Wu G."/>
            <person name="Miyauchi S."/>
            <person name="Morin E."/>
            <person name="Kuo A."/>
            <person name="Drula E."/>
            <person name="Varga T."/>
            <person name="Kohler A."/>
            <person name="Feng B."/>
            <person name="Cao Y."/>
            <person name="Lipzen A."/>
            <person name="Daum C."/>
            <person name="Hundley H."/>
            <person name="Pangilinan J."/>
            <person name="Johnson J."/>
            <person name="Barry K."/>
            <person name="LaButti K."/>
            <person name="Ng V."/>
            <person name="Ahrendt S."/>
            <person name="Min B."/>
            <person name="Choi I.G."/>
            <person name="Park H."/>
            <person name="Plett J.M."/>
            <person name="Magnuson J."/>
            <person name="Spatafora J.W."/>
            <person name="Nagy L.G."/>
            <person name="Henrissat B."/>
            <person name="Grigoriev I.V."/>
            <person name="Yang Z.L."/>
            <person name="Xu J."/>
            <person name="Martin F.M."/>
        </authorList>
    </citation>
    <scope>NUCLEOTIDE SEQUENCE</scope>
    <source>
        <strain evidence="1">KUC20120723A-06</strain>
    </source>
</reference>
<protein>
    <submittedName>
        <fullName evidence="1">Uncharacterized protein</fullName>
    </submittedName>
</protein>